<evidence type="ECO:0000313" key="5">
    <source>
        <dbReference type="Proteomes" id="UP000253958"/>
    </source>
</evidence>
<sequence length="226" mass="23633">MNNPARRFSVSNTHNSAVVRKCVAAAGVALAGIVAAGPATAAFANPAAAEATARAASGKQVNDYTFQAQPNIYYCGPASTRIALSAQGKIEDQDKLASELGTTFAGTASAFEITRVLNDSLGEREYKTVEIPNESASADEVHRLRADLTKAIDEQRIPVVNVIGAAVGAEGVTRSFPVGHYLTVVGYDSDGGRLKIADPWQPVGDGTYWISAADLANWSASRGYSA</sequence>
<dbReference type="InterPro" id="IPR039564">
    <property type="entry name" value="Peptidase_C39-like"/>
</dbReference>
<reference evidence="3 5" key="1">
    <citation type="submission" date="2018-07" db="EMBL/GenBank/DDBJ databases">
        <authorList>
            <person name="Ye Y."/>
        </authorList>
    </citation>
    <scope>NUCLEOTIDE SEQUENCE [LARGE SCALE GENOMIC DNA]</scope>
    <source>
        <strain evidence="3">110B</strain>
        <strain evidence="5">H14(2018)</strain>
    </source>
</reference>
<evidence type="ECO:0000313" key="4">
    <source>
        <dbReference type="EMBL" id="KAB1118675.1"/>
    </source>
</evidence>
<protein>
    <submittedName>
        <fullName evidence="4">C39 family peptidase</fullName>
    </submittedName>
    <submittedName>
        <fullName evidence="3">Phytochelatin synthase</fullName>
    </submittedName>
</protein>
<dbReference type="Proteomes" id="UP000253958">
    <property type="component" value="Chromosome"/>
</dbReference>
<gene>
    <name evidence="3" type="ORF">DVH21_28985</name>
    <name evidence="4" type="ORF">F6X54_02850</name>
</gene>
<evidence type="ECO:0000256" key="1">
    <source>
        <dbReference type="SAM" id="SignalP"/>
    </source>
</evidence>
<dbReference type="SUPFAM" id="SSF54001">
    <property type="entry name" value="Cysteine proteinases"/>
    <property type="match status" value="1"/>
</dbReference>
<organism evidence="3 5">
    <name type="scientific">Micromonospora aurantiaca</name>
    <name type="common">nom. illeg.</name>
    <dbReference type="NCBI Taxonomy" id="47850"/>
    <lineage>
        <taxon>Bacteria</taxon>
        <taxon>Bacillati</taxon>
        <taxon>Actinomycetota</taxon>
        <taxon>Actinomycetes</taxon>
        <taxon>Micromonosporales</taxon>
        <taxon>Micromonosporaceae</taxon>
        <taxon>Micromonospora</taxon>
    </lineage>
</organism>
<keyword evidence="6" id="KW-1185">Reference proteome</keyword>
<proteinExistence type="predicted"/>
<dbReference type="EMBL" id="WAAR01000006">
    <property type="protein sequence ID" value="KAB1118675.1"/>
    <property type="molecule type" value="Genomic_DNA"/>
</dbReference>
<keyword evidence="1" id="KW-0732">Signal</keyword>
<dbReference type="RefSeq" id="WP_052166170.1">
    <property type="nucleotide sequence ID" value="NZ_CBDRIQ010000020.1"/>
</dbReference>
<dbReference type="AlphaFoldDB" id="A0A1C6TNK6"/>
<dbReference type="Proteomes" id="UP000471364">
    <property type="component" value="Unassembled WGS sequence"/>
</dbReference>
<feature type="signal peptide" evidence="1">
    <location>
        <begin position="1"/>
        <end position="41"/>
    </location>
</feature>
<dbReference type="Pfam" id="PF13529">
    <property type="entry name" value="Peptidase_C39_2"/>
    <property type="match status" value="1"/>
</dbReference>
<dbReference type="Gene3D" id="3.90.70.10">
    <property type="entry name" value="Cysteine proteinases"/>
    <property type="match status" value="1"/>
</dbReference>
<dbReference type="InterPro" id="IPR038765">
    <property type="entry name" value="Papain-like_cys_pep_sf"/>
</dbReference>
<reference evidence="3 5" key="2">
    <citation type="submission" date="2018-08" db="EMBL/GenBank/DDBJ databases">
        <title>Streptomyces kandeliansis sp. nov., an endophytic bacterium isolated from mangrove plant.</title>
        <authorList>
            <person name="Wang R."/>
        </authorList>
    </citation>
    <scope>NUCLEOTIDE SEQUENCE [LARGE SCALE GENOMIC DNA]</scope>
    <source>
        <strain evidence="3">110B</strain>
        <strain evidence="5">H14(2018)</strain>
    </source>
</reference>
<feature type="chain" id="PRO_5044556499" evidence="1">
    <location>
        <begin position="42"/>
        <end position="226"/>
    </location>
</feature>
<name>A0A1C6TNK6_9ACTN</name>
<reference evidence="4 6" key="3">
    <citation type="submission" date="2019-09" db="EMBL/GenBank/DDBJ databases">
        <title>High taxonomic diversity of Micromonospora strains isolated from Medicago sativa nodules in different geographical locations.</title>
        <authorList>
            <person name="Martinez-Hidalgo P."/>
            <person name="Flores-Felix J.D."/>
            <person name="Velazquez E."/>
            <person name="Brau L."/>
            <person name="Trujillo M.E."/>
            <person name="Martinez-Molina E."/>
        </authorList>
    </citation>
    <scope>NUCLEOTIDE SEQUENCE [LARGE SCALE GENOMIC DNA]</scope>
    <source>
        <strain evidence="4 6">ALFB5</strain>
    </source>
</reference>
<accession>A0A1C6TNK6</accession>
<evidence type="ECO:0000313" key="6">
    <source>
        <dbReference type="Proteomes" id="UP000471364"/>
    </source>
</evidence>
<dbReference type="EMBL" id="CP031263">
    <property type="protein sequence ID" value="AXH93628.1"/>
    <property type="molecule type" value="Genomic_DNA"/>
</dbReference>
<evidence type="ECO:0000313" key="3">
    <source>
        <dbReference type="EMBL" id="AXH93628.1"/>
    </source>
</evidence>
<feature type="domain" description="Peptidase C39-like" evidence="2">
    <location>
        <begin position="64"/>
        <end position="200"/>
    </location>
</feature>
<evidence type="ECO:0000259" key="2">
    <source>
        <dbReference type="Pfam" id="PF13529"/>
    </source>
</evidence>